<comment type="cofactor">
    <cofactor evidence="1">
        <name>thiamine diphosphate</name>
        <dbReference type="ChEBI" id="CHEBI:58937"/>
    </cofactor>
</comment>
<dbReference type="GO" id="GO:0016491">
    <property type="term" value="F:oxidoreductase activity"/>
    <property type="evidence" value="ECO:0007669"/>
    <property type="project" value="UniProtKB-KW"/>
</dbReference>
<dbReference type="Pfam" id="PF02779">
    <property type="entry name" value="Transket_pyr"/>
    <property type="match status" value="1"/>
</dbReference>
<proteinExistence type="predicted"/>
<accession>A0A0D6Z687</accession>
<dbReference type="InterPro" id="IPR029061">
    <property type="entry name" value="THDP-binding"/>
</dbReference>
<evidence type="ECO:0000256" key="3">
    <source>
        <dbReference type="ARBA" id="ARBA00023052"/>
    </source>
</evidence>
<evidence type="ECO:0000256" key="2">
    <source>
        <dbReference type="ARBA" id="ARBA00023002"/>
    </source>
</evidence>
<dbReference type="CDD" id="cd07036">
    <property type="entry name" value="TPP_PYR_E1-PDHc-beta_like"/>
    <property type="match status" value="1"/>
</dbReference>
<dbReference type="InterPro" id="IPR033248">
    <property type="entry name" value="Transketolase_C"/>
</dbReference>
<gene>
    <name evidence="5" type="ORF">UB32_18450</name>
</gene>
<dbReference type="PATRIC" id="fig|285983.3.peg.3258"/>
<keyword evidence="2" id="KW-0560">Oxidoreductase</keyword>
<dbReference type="SMART" id="SM00861">
    <property type="entry name" value="Transket_pyr"/>
    <property type="match status" value="1"/>
</dbReference>
<dbReference type="Gene3D" id="3.40.50.920">
    <property type="match status" value="1"/>
</dbReference>
<reference evidence="5 6" key="1">
    <citation type="submission" date="2015-01" db="EMBL/GenBank/DDBJ databases">
        <title>Draft genome sequences of the supercritical CO2 tolerant bacteria Bacillus subterraneus MITOT1 and Bacillus cereus MIT0214.</title>
        <authorList>
            <person name="Peet K.C."/>
            <person name="Thompson J.R."/>
        </authorList>
    </citation>
    <scope>NUCLEOTIDE SEQUENCE [LARGE SCALE GENOMIC DNA]</scope>
    <source>
        <strain evidence="5 6">MITOT1</strain>
    </source>
</reference>
<dbReference type="Gene3D" id="3.40.50.970">
    <property type="match status" value="1"/>
</dbReference>
<feature type="domain" description="Transketolase-like pyrimidine-binding" evidence="4">
    <location>
        <begin position="4"/>
        <end position="179"/>
    </location>
</feature>
<sequence length="332" mass="35971">MREITFLEAVREAMSQEMRQNQDVFILGEDIGVYGGAFGVTRGMIEEFGPERVRNTPISESAIAGAAIGSALTGMRPILELQFSDFITISMDQMVNQAAKLRYMYGGKGKVPMVLRTPAGSGTGAAAQHSQSLEAWMTHIPGLKVVQPSTAYDVKGLLKAAIDDDNPVIFYEHKLLYKTKGEVPEEQYSIPLGKADVKREGTDVTIVATAIMVHKALEAAVELEKEGISVEVVDPRTLVPLDTETIIESVKKTSRLVVVHEAVKRGGYGGEIASAIAESDAFDYLDAPIKRVGGKAVPIPYSPKLEKAAVPQVPDIIEAVKETLNKRIVTYA</sequence>
<name>A0A0D6Z687_9BACI</name>
<dbReference type="OrthoDB" id="9771835at2"/>
<dbReference type="SUPFAM" id="SSF52922">
    <property type="entry name" value="TK C-terminal domain-like"/>
    <property type="match status" value="1"/>
</dbReference>
<dbReference type="FunFam" id="3.40.50.920:FF:000001">
    <property type="entry name" value="Pyruvate dehydrogenase E1 beta subunit"/>
    <property type="match status" value="1"/>
</dbReference>
<dbReference type="SUPFAM" id="SSF52518">
    <property type="entry name" value="Thiamin diphosphate-binding fold (THDP-binding)"/>
    <property type="match status" value="1"/>
</dbReference>
<dbReference type="Pfam" id="PF02780">
    <property type="entry name" value="Transketolase_C"/>
    <property type="match status" value="1"/>
</dbReference>
<comment type="caution">
    <text evidence="5">The sequence shown here is derived from an EMBL/GenBank/DDBJ whole genome shotgun (WGS) entry which is preliminary data.</text>
</comment>
<organism evidence="5 6">
    <name type="scientific">Mesobacillus subterraneus</name>
    <dbReference type="NCBI Taxonomy" id="285983"/>
    <lineage>
        <taxon>Bacteria</taxon>
        <taxon>Bacillati</taxon>
        <taxon>Bacillota</taxon>
        <taxon>Bacilli</taxon>
        <taxon>Bacillales</taxon>
        <taxon>Bacillaceae</taxon>
        <taxon>Mesobacillus</taxon>
    </lineage>
</organism>
<keyword evidence="3" id="KW-0786">Thiamine pyrophosphate</keyword>
<evidence type="ECO:0000313" key="5">
    <source>
        <dbReference type="EMBL" id="KIY20571.1"/>
    </source>
</evidence>
<evidence type="ECO:0000256" key="1">
    <source>
        <dbReference type="ARBA" id="ARBA00001964"/>
    </source>
</evidence>
<keyword evidence="5" id="KW-0670">Pyruvate</keyword>
<keyword evidence="6" id="KW-1185">Reference proteome</keyword>
<dbReference type="EMBL" id="JXIQ01000195">
    <property type="protein sequence ID" value="KIY20571.1"/>
    <property type="molecule type" value="Genomic_DNA"/>
</dbReference>
<dbReference type="RefSeq" id="WP_044396564.1">
    <property type="nucleotide sequence ID" value="NZ_JXIQ01000195.1"/>
</dbReference>
<dbReference type="FunFam" id="3.40.50.970:FF:000001">
    <property type="entry name" value="Pyruvate dehydrogenase E1 beta subunit"/>
    <property type="match status" value="1"/>
</dbReference>
<dbReference type="Proteomes" id="UP000032512">
    <property type="component" value="Unassembled WGS sequence"/>
</dbReference>
<dbReference type="AlphaFoldDB" id="A0A0D6Z687"/>
<dbReference type="NCBIfam" id="NF006667">
    <property type="entry name" value="PRK09212.1"/>
    <property type="match status" value="1"/>
</dbReference>
<dbReference type="PANTHER" id="PTHR43257">
    <property type="entry name" value="PYRUVATE DEHYDROGENASE E1 COMPONENT BETA SUBUNIT"/>
    <property type="match status" value="1"/>
</dbReference>
<dbReference type="InterPro" id="IPR009014">
    <property type="entry name" value="Transketo_C/PFOR_II"/>
</dbReference>
<dbReference type="PANTHER" id="PTHR43257:SF2">
    <property type="entry name" value="PYRUVATE DEHYDROGENASE E1 COMPONENT SUBUNIT BETA"/>
    <property type="match status" value="1"/>
</dbReference>
<evidence type="ECO:0000259" key="4">
    <source>
        <dbReference type="SMART" id="SM00861"/>
    </source>
</evidence>
<dbReference type="InterPro" id="IPR005475">
    <property type="entry name" value="Transketolase-like_Pyr-bd"/>
</dbReference>
<protein>
    <submittedName>
        <fullName evidence="5">Pyruvate dehydrogenase</fullName>
    </submittedName>
</protein>
<evidence type="ECO:0000313" key="6">
    <source>
        <dbReference type="Proteomes" id="UP000032512"/>
    </source>
</evidence>